<reference evidence="1 2" key="1">
    <citation type="journal article" date="2019" name="Int. J. Syst. Evol. Microbiol.">
        <title>The Global Catalogue of Microorganisms (GCM) 10K type strain sequencing project: providing services to taxonomists for standard genome sequencing and annotation.</title>
        <authorList>
            <consortium name="The Broad Institute Genomics Platform"/>
            <consortium name="The Broad Institute Genome Sequencing Center for Infectious Disease"/>
            <person name="Wu L."/>
            <person name="Ma J."/>
        </authorList>
    </citation>
    <scope>NUCLEOTIDE SEQUENCE [LARGE SCALE GENOMIC DNA]</scope>
    <source>
        <strain evidence="1 2">CGMCC 1.12720</strain>
    </source>
</reference>
<evidence type="ECO:0000313" key="2">
    <source>
        <dbReference type="Proteomes" id="UP000605392"/>
    </source>
</evidence>
<name>A0ACB5PWR8_9BACT</name>
<sequence length="413" mass="45403">MTDRLPLPSSSLLLVCLLSLLGGSSCQEKGDAPPQPHAPVAAVQLATDSVRLGTGQTVQLQALARDARGNALSDRLITWQSAQESTATVSSTGLVSLVREGTTSITATCEGRTATAHVRAYALLPRYAYVSFQQVSSQLQPWAGEHLVLLTPESDRDPRLMQRLVASLDGGYAYYRLVTGREPSRHPTYTYQGKGTVASVAQTCGVACGKIGATGIEMMHPWVTDLYAGVRDKGEHRTTLFYELGRNFWFYWDPLYVTGMKLDVATGYAHLMKYMATDYLRLPLSPIEAQQRRGLEEIATVYLRSPEWDWQRVVRSGQALDGEGKPVGGQFLLAGLLLRLQAQHGGQGFIQRLWREVGQRPHARSEQEAIDNLALAIYAGANQNLGQVLTQQWRFALSGAAQQEAQTRFGNPR</sequence>
<evidence type="ECO:0000313" key="1">
    <source>
        <dbReference type="EMBL" id="GGF79927.1"/>
    </source>
</evidence>
<accession>A0ACB5PWR8</accession>
<dbReference type="EMBL" id="BMFN01000005">
    <property type="protein sequence ID" value="GGF79927.1"/>
    <property type="molecule type" value="Genomic_DNA"/>
</dbReference>
<organism evidence="1 2">
    <name type="scientific">Hymenobacter qilianensis</name>
    <dbReference type="NCBI Taxonomy" id="1385715"/>
    <lineage>
        <taxon>Bacteria</taxon>
        <taxon>Pseudomonadati</taxon>
        <taxon>Bacteroidota</taxon>
        <taxon>Cytophagia</taxon>
        <taxon>Cytophagales</taxon>
        <taxon>Hymenobacteraceae</taxon>
        <taxon>Hymenobacter</taxon>
    </lineage>
</organism>
<dbReference type="Proteomes" id="UP000605392">
    <property type="component" value="Unassembled WGS sequence"/>
</dbReference>
<gene>
    <name evidence="1" type="ORF">GCM10011375_38710</name>
</gene>
<keyword evidence="2" id="KW-1185">Reference proteome</keyword>
<comment type="caution">
    <text evidence="1">The sequence shown here is derived from an EMBL/GenBank/DDBJ whole genome shotgun (WGS) entry which is preliminary data.</text>
</comment>
<protein>
    <submittedName>
        <fullName evidence="1">Uncharacterized protein</fullName>
    </submittedName>
</protein>
<proteinExistence type="predicted"/>